<name>A0A8H4ESX9_GIGMA</name>
<evidence type="ECO:0000256" key="3">
    <source>
        <dbReference type="ARBA" id="ARBA00022763"/>
    </source>
</evidence>
<feature type="domain" description="Nse4/EID protein Nse3/MAGE-binding" evidence="10">
    <location>
        <begin position="108"/>
        <end position="157"/>
    </location>
</feature>
<dbReference type="InterPro" id="IPR027786">
    <property type="entry name" value="Nse4/EID"/>
</dbReference>
<dbReference type="InterPro" id="IPR029225">
    <property type="entry name" value="Nse4_Nse3-bd"/>
</dbReference>
<dbReference type="AlphaFoldDB" id="A0A8H4ESX9"/>
<dbReference type="GO" id="GO:0006281">
    <property type="term" value="P:DNA repair"/>
    <property type="evidence" value="ECO:0007669"/>
    <property type="project" value="UniProtKB-UniRule"/>
</dbReference>
<evidence type="ECO:0000256" key="6">
    <source>
        <dbReference type="ARBA" id="ARBA00023242"/>
    </source>
</evidence>
<feature type="region of interest" description="Disordered" evidence="8">
    <location>
        <begin position="1"/>
        <end position="54"/>
    </location>
</feature>
<proteinExistence type="inferred from homology"/>
<dbReference type="GO" id="GO:0006310">
    <property type="term" value="P:DNA recombination"/>
    <property type="evidence" value="ECO:0007669"/>
    <property type="project" value="UniProtKB-UniRule"/>
</dbReference>
<comment type="similarity">
    <text evidence="2 7">Belongs to the NSE4 family.</text>
</comment>
<evidence type="ECO:0000313" key="12">
    <source>
        <dbReference type="Proteomes" id="UP000439903"/>
    </source>
</evidence>
<comment type="caution">
    <text evidence="11">The sequence shown here is derived from an EMBL/GenBank/DDBJ whole genome shotgun (WGS) entry which is preliminary data.</text>
</comment>
<dbReference type="GO" id="GO:0030915">
    <property type="term" value="C:Smc5-Smc6 complex"/>
    <property type="evidence" value="ECO:0007669"/>
    <property type="project" value="UniProtKB-UniRule"/>
</dbReference>
<evidence type="ECO:0000259" key="9">
    <source>
        <dbReference type="Pfam" id="PF08743"/>
    </source>
</evidence>
<evidence type="ECO:0000256" key="8">
    <source>
        <dbReference type="SAM" id="MobiDB-lite"/>
    </source>
</evidence>
<dbReference type="PANTHER" id="PTHR16140">
    <property type="entry name" value="NON-STRUCTURAL MAINTENANCE OF CHROMOSOMES ELEMENT 4"/>
    <property type="match status" value="1"/>
</dbReference>
<keyword evidence="6 7" id="KW-0539">Nucleus</keyword>
<reference evidence="11 12" key="1">
    <citation type="journal article" date="2019" name="Environ. Microbiol.">
        <title>At the nexus of three kingdoms: the genome of the mycorrhizal fungus Gigaspora margarita provides insights into plant, endobacterial and fungal interactions.</title>
        <authorList>
            <person name="Venice F."/>
            <person name="Ghignone S."/>
            <person name="Salvioli di Fossalunga A."/>
            <person name="Amselem J."/>
            <person name="Novero M."/>
            <person name="Xianan X."/>
            <person name="Sedzielewska Toro K."/>
            <person name="Morin E."/>
            <person name="Lipzen A."/>
            <person name="Grigoriev I.V."/>
            <person name="Henrissat B."/>
            <person name="Martin F.M."/>
            <person name="Bonfante P."/>
        </authorList>
    </citation>
    <scope>NUCLEOTIDE SEQUENCE [LARGE SCALE GENOMIC DNA]</scope>
    <source>
        <strain evidence="11 12">BEG34</strain>
    </source>
</reference>
<dbReference type="GO" id="GO:0005634">
    <property type="term" value="C:nucleus"/>
    <property type="evidence" value="ECO:0007669"/>
    <property type="project" value="UniProtKB-SubCell"/>
</dbReference>
<keyword evidence="12" id="KW-1185">Reference proteome</keyword>
<evidence type="ECO:0000256" key="5">
    <source>
        <dbReference type="ARBA" id="ARBA00023204"/>
    </source>
</evidence>
<dbReference type="EMBL" id="WTPW01000101">
    <property type="protein sequence ID" value="KAF0548068.1"/>
    <property type="molecule type" value="Genomic_DNA"/>
</dbReference>
<keyword evidence="3 7" id="KW-0227">DNA damage</keyword>
<dbReference type="Pfam" id="PF15412">
    <property type="entry name" value="Nse4-Nse3_bdg"/>
    <property type="match status" value="1"/>
</dbReference>
<dbReference type="Pfam" id="PF08743">
    <property type="entry name" value="Nse4_C"/>
    <property type="match status" value="1"/>
</dbReference>
<sequence>MSHSGTRQIPHDSDKENAMDINLDKQVEDNEPTSSSKYEKILNNETYDPDQDKDEKRWLRREYRNLISETEEKRQDYLRSDSDGLALNIAKANELVQKVKNTHEATLDSRLLVLTSDLGVQKARRMKLDNNAFDVDAYISKLITFMGGRQVDDDDDEPDLDWNAIGELASHHTLRVPTMEFILGPLSVEQKERVRGIRQTVAKNKNDLVMPKQLEEKDIERQENETTKNVRNIYNILMEKQPINFFEFIVNPESFGQTIENLFYLSFLVRDAKVDIDDESGQPILTCCEPPTGDEYAEGLIKKQLVMGIDMNTWKELIEVYNIRVSAIPTRQSCTQISGKWYG</sequence>
<evidence type="ECO:0000256" key="2">
    <source>
        <dbReference type="ARBA" id="ARBA00008997"/>
    </source>
</evidence>
<comment type="subcellular location">
    <subcellularLocation>
        <location evidence="1 7">Nucleus</location>
    </subcellularLocation>
</comment>
<comment type="subunit">
    <text evidence="7">Component of the SMC5-SMC6 complex.</text>
</comment>
<feature type="domain" description="Non-structural maintenance of chromosome element 4 C-terminal" evidence="9">
    <location>
        <begin position="242"/>
        <end position="328"/>
    </location>
</feature>
<accession>A0A8H4ESX9</accession>
<evidence type="ECO:0000256" key="1">
    <source>
        <dbReference type="ARBA" id="ARBA00004123"/>
    </source>
</evidence>
<organism evidence="11 12">
    <name type="scientific">Gigaspora margarita</name>
    <dbReference type="NCBI Taxonomy" id="4874"/>
    <lineage>
        <taxon>Eukaryota</taxon>
        <taxon>Fungi</taxon>
        <taxon>Fungi incertae sedis</taxon>
        <taxon>Mucoromycota</taxon>
        <taxon>Glomeromycotina</taxon>
        <taxon>Glomeromycetes</taxon>
        <taxon>Diversisporales</taxon>
        <taxon>Gigasporaceae</taxon>
        <taxon>Gigaspora</taxon>
    </lineage>
</organism>
<evidence type="ECO:0000256" key="7">
    <source>
        <dbReference type="RuleBase" id="RU365071"/>
    </source>
</evidence>
<feature type="compositionally biased region" description="Basic and acidic residues" evidence="8">
    <location>
        <begin position="9"/>
        <end position="28"/>
    </location>
</feature>
<dbReference type="InterPro" id="IPR014854">
    <property type="entry name" value="Nse4_C"/>
</dbReference>
<dbReference type="OrthoDB" id="361242at2759"/>
<evidence type="ECO:0000313" key="11">
    <source>
        <dbReference type="EMBL" id="KAF0548068.1"/>
    </source>
</evidence>
<gene>
    <name evidence="11" type="ORF">F8M41_000128</name>
</gene>
<comment type="function">
    <text evidence="7">Component of the SMC5-SMC6 complex, that promotes sister chromatid alignment after DNA damage and facilitates double-stranded DNA breaks (DSBs) repair via homologous recombination between sister chromatids.</text>
</comment>
<evidence type="ECO:0000259" key="10">
    <source>
        <dbReference type="Pfam" id="PF15412"/>
    </source>
</evidence>
<dbReference type="Proteomes" id="UP000439903">
    <property type="component" value="Unassembled WGS sequence"/>
</dbReference>
<keyword evidence="4 7" id="KW-0233">DNA recombination</keyword>
<dbReference type="PANTHER" id="PTHR16140:SF0">
    <property type="entry name" value="NON-STRUCTURAL MAINTENANCE OF CHROMOSOMES ELEMENT 4"/>
    <property type="match status" value="1"/>
</dbReference>
<protein>
    <recommendedName>
        <fullName evidence="7">Non-structural maintenance of chromosomes element 4</fullName>
    </recommendedName>
</protein>
<keyword evidence="5 7" id="KW-0234">DNA repair</keyword>
<evidence type="ECO:0000256" key="4">
    <source>
        <dbReference type="ARBA" id="ARBA00023172"/>
    </source>
</evidence>